<evidence type="ECO:0000313" key="3">
    <source>
        <dbReference type="Proteomes" id="UP001454489"/>
    </source>
</evidence>
<evidence type="ECO:0008006" key="4">
    <source>
        <dbReference type="Google" id="ProtNLM"/>
    </source>
</evidence>
<feature type="transmembrane region" description="Helical" evidence="1">
    <location>
        <begin position="126"/>
        <end position="146"/>
    </location>
</feature>
<dbReference type="RefSeq" id="WP_353531037.1">
    <property type="nucleotide sequence ID" value="NZ_JBBMEX010000009.1"/>
</dbReference>
<dbReference type="Proteomes" id="UP001454489">
    <property type="component" value="Unassembled WGS sequence"/>
</dbReference>
<evidence type="ECO:0000313" key="2">
    <source>
        <dbReference type="EMBL" id="MEQ2558152.1"/>
    </source>
</evidence>
<accession>A0ABV1HFM0</accession>
<keyword evidence="3" id="KW-1185">Reference proteome</keyword>
<reference evidence="2 3" key="1">
    <citation type="submission" date="2024-03" db="EMBL/GenBank/DDBJ databases">
        <title>Human intestinal bacterial collection.</title>
        <authorList>
            <person name="Pauvert C."/>
            <person name="Hitch T.C.A."/>
            <person name="Clavel T."/>
        </authorList>
    </citation>
    <scope>NUCLEOTIDE SEQUENCE [LARGE SCALE GENOMIC DNA]</scope>
    <source>
        <strain evidence="2 3">CLA-AA-H185</strain>
    </source>
</reference>
<organism evidence="2 3">
    <name type="scientific">Maccoyibacter intestinihominis</name>
    <dbReference type="NCBI Taxonomy" id="3133499"/>
    <lineage>
        <taxon>Bacteria</taxon>
        <taxon>Bacillati</taxon>
        <taxon>Bacillota</taxon>
        <taxon>Clostridia</taxon>
        <taxon>Lachnospirales</taxon>
        <taxon>Lachnospiraceae</taxon>
        <taxon>Maccoyibacter</taxon>
    </lineage>
</organism>
<feature type="transmembrane region" description="Helical" evidence="1">
    <location>
        <begin position="89"/>
        <end position="114"/>
    </location>
</feature>
<keyword evidence="1" id="KW-1133">Transmembrane helix</keyword>
<proteinExistence type="predicted"/>
<feature type="transmembrane region" description="Helical" evidence="1">
    <location>
        <begin position="21"/>
        <end position="36"/>
    </location>
</feature>
<comment type="caution">
    <text evidence="2">The sequence shown here is derived from an EMBL/GenBank/DDBJ whole genome shotgun (WGS) entry which is preliminary data.</text>
</comment>
<evidence type="ECO:0000256" key="1">
    <source>
        <dbReference type="SAM" id="Phobius"/>
    </source>
</evidence>
<feature type="transmembrane region" description="Helical" evidence="1">
    <location>
        <begin position="197"/>
        <end position="216"/>
    </location>
</feature>
<keyword evidence="1" id="KW-0812">Transmembrane</keyword>
<feature type="transmembrane region" description="Helical" evidence="1">
    <location>
        <begin position="48"/>
        <end position="68"/>
    </location>
</feature>
<gene>
    <name evidence="2" type="ORF">WMO43_09755</name>
</gene>
<protein>
    <recommendedName>
        <fullName evidence="4">ABC transporter permease</fullName>
    </recommendedName>
</protein>
<sequence length="226" mass="25911">MLNSILAYVTFNIKALLKNKISFVWSIALPLVMFWIDKDAISSEVELIYWWVYMVLCSYIYGIGLYALELRESGSLRTIFSIQRSSWSFFLGNLLTQILFCIISIGIFDIVVIIAKGFSITHILFYSIYTILVCIPFAFLSYVVTLLPSVHADTIRTIFSVVIFGMFMLLSTDLTINRYNPMFYISQMLMQKTMNNLILYSIVSLVSIALGMLGIIKFEPGSNERR</sequence>
<keyword evidence="1" id="KW-0472">Membrane</keyword>
<dbReference type="EMBL" id="JBBMEX010000009">
    <property type="protein sequence ID" value="MEQ2558152.1"/>
    <property type="molecule type" value="Genomic_DNA"/>
</dbReference>
<feature type="transmembrane region" description="Helical" evidence="1">
    <location>
        <begin position="158"/>
        <end position="177"/>
    </location>
</feature>
<name>A0ABV1HFM0_9FIRM</name>